<accession>A0A9W4MN76</accession>
<keyword evidence="3" id="KW-1185">Reference proteome</keyword>
<gene>
    <name evidence="2" type="ORF">POLS_LOCUS868</name>
</gene>
<sequence length="630" mass="70393">MAERSQPPATACAELISLNYFFHQVPVPVARNTFDNSSLQQDYILPFSEERRLTEVLAFLAKTTDGWTHIPAVCLQQDPLGTSMTVIIAINKKSYHDGDVILQRLKNNFEEVFGVIQSLKHGRCQQNCIEGSKLTISDTDDDEAPRKIFNSIIKMCSVRILCRLRLKRGKDKKSIQTLLKEAIFGIQRIDSEKLASRDLSIASSTFTTEAKSVMQLVDRWTNHQTPDKLGDLVEGIHHFKQTTPRFHTLLDLISNQHMAPSSRSSLLNIIRKVSRYWTAARQLHRAAKKYPLVRDMRVRLACLPEQAFEGQTASSDSFNLDSGLYRFGIAKKQQNDVSRLCQILRINESAARARYEEAKKALSAPKIHAEIQIIAFCEMQAPKLFPRTGSSSKDACFLCNSFIQLYGRIHTPRGHGRLYPGWRLPNLPQLEMLQQRLNKKLLEGLQKTISLGLAHGKLSIHPYPNESNILTSSNSGTATSVPERMSESSVGASSSDDSSVTLSGDPPEYGSLSPVNPANEQSLSCSSIRTVYLSEGEATKHFVKYNRPICFEVAGSLRVYFSFQETAQTKTDCIGYDVERFTAASIESLSRNCPLVDVRQLEGEVTLPLSGDNAFCLVSGDVALKINTNR</sequence>
<protein>
    <submittedName>
        <fullName evidence="2">Uncharacterized protein</fullName>
    </submittedName>
</protein>
<proteinExistence type="predicted"/>
<organism evidence="2 3">
    <name type="scientific">Penicillium olsonii</name>
    <dbReference type="NCBI Taxonomy" id="99116"/>
    <lineage>
        <taxon>Eukaryota</taxon>
        <taxon>Fungi</taxon>
        <taxon>Dikarya</taxon>
        <taxon>Ascomycota</taxon>
        <taxon>Pezizomycotina</taxon>
        <taxon>Eurotiomycetes</taxon>
        <taxon>Eurotiomycetidae</taxon>
        <taxon>Eurotiales</taxon>
        <taxon>Aspergillaceae</taxon>
        <taxon>Penicillium</taxon>
    </lineage>
</organism>
<evidence type="ECO:0000313" key="3">
    <source>
        <dbReference type="Proteomes" id="UP001153618"/>
    </source>
</evidence>
<comment type="caution">
    <text evidence="2">The sequence shown here is derived from an EMBL/GenBank/DDBJ whole genome shotgun (WGS) entry which is preliminary data.</text>
</comment>
<evidence type="ECO:0000313" key="2">
    <source>
        <dbReference type="EMBL" id="CAG7965148.1"/>
    </source>
</evidence>
<reference evidence="2" key="1">
    <citation type="submission" date="2021-07" db="EMBL/GenBank/DDBJ databases">
        <authorList>
            <person name="Branca A.L. A."/>
        </authorList>
    </citation>
    <scope>NUCLEOTIDE SEQUENCE</scope>
</reference>
<dbReference type="OrthoDB" id="4851849at2759"/>
<feature type="compositionally biased region" description="Low complexity" evidence="1">
    <location>
        <begin position="487"/>
        <end position="505"/>
    </location>
</feature>
<dbReference type="InterPro" id="IPR027796">
    <property type="entry name" value="OTT_1508_deam-like"/>
</dbReference>
<feature type="compositionally biased region" description="Polar residues" evidence="1">
    <location>
        <begin position="469"/>
        <end position="480"/>
    </location>
</feature>
<dbReference type="EMBL" id="CAJVOS010000008">
    <property type="protein sequence ID" value="CAG7965148.1"/>
    <property type="molecule type" value="Genomic_DNA"/>
</dbReference>
<evidence type="ECO:0000256" key="1">
    <source>
        <dbReference type="SAM" id="MobiDB-lite"/>
    </source>
</evidence>
<feature type="region of interest" description="Disordered" evidence="1">
    <location>
        <begin position="469"/>
        <end position="520"/>
    </location>
</feature>
<dbReference type="Pfam" id="PF14441">
    <property type="entry name" value="OTT_1508_deam"/>
    <property type="match status" value="1"/>
</dbReference>
<name>A0A9W4MN76_PENOL</name>
<dbReference type="Proteomes" id="UP001153618">
    <property type="component" value="Unassembled WGS sequence"/>
</dbReference>
<dbReference type="AlphaFoldDB" id="A0A9W4MN76"/>